<sequence length="454" mass="52083">MKLNRSLAISTKIQECIKGNIIGVLGNEFPELNIDKAEGDKSRDRVFTPHNTLLTMVLSAVQQDKSLQNAVDLYYYIHQQNKLDTKEELEANMALQSISDQQSVKKSAGRPKNYIARLPKSLDKNISHNTAAYSKARSRLPISLPEELFHKSRLTNVNNEYSHFHGYRVLIADGTYLQLQDTESIKADFEVKGRAKGSGEYPQALLEVITERGTGQLYDFKLKNRHSSELSLFHDMTDELPIKSLVLVDDLYNCFEVIAKCKRKGVELLMPAKRKRNYEVIKVLGKGDEIIRIKAPKKRSNWVEKNEEVQEIIIRRLECKSPDGKDYVLNTTILDENIDKEELQLLYLTRWDIEISIREIKTIMDINILRSKTPEMALKELTVSLATYNLIRKVIHASTESLPFSPSENFIQKFYSLNKDILIDKKGRVYNKWSTGRRRTGGDSQKSKTTKAKA</sequence>
<dbReference type="RefSeq" id="WP_130093746.1">
    <property type="nucleotide sequence ID" value="NZ_SETE01000004.1"/>
</dbReference>
<evidence type="ECO:0000313" key="3">
    <source>
        <dbReference type="EMBL" id="RYM33285.1"/>
    </source>
</evidence>
<feature type="region of interest" description="Disordered" evidence="1">
    <location>
        <begin position="433"/>
        <end position="454"/>
    </location>
</feature>
<dbReference type="SUPFAM" id="SSF53098">
    <property type="entry name" value="Ribonuclease H-like"/>
    <property type="match status" value="1"/>
</dbReference>
<accession>A0A4Q4KJC5</accession>
<comment type="caution">
    <text evidence="3">The sequence shown here is derived from an EMBL/GenBank/DDBJ whole genome shotgun (WGS) entry which is preliminary data.</text>
</comment>
<dbReference type="OrthoDB" id="829343at2"/>
<feature type="domain" description="Transposase IS4-like" evidence="2">
    <location>
        <begin position="166"/>
        <end position="390"/>
    </location>
</feature>
<dbReference type="EMBL" id="SETE01000004">
    <property type="protein sequence ID" value="RYM33285.1"/>
    <property type="molecule type" value="Genomic_DNA"/>
</dbReference>
<reference evidence="3 4" key="1">
    <citation type="submission" date="2019-02" db="EMBL/GenBank/DDBJ databases">
        <title>Genome sequence of the sea-ice species Brumimicrobium glaciale.</title>
        <authorList>
            <person name="Bowman J.P."/>
        </authorList>
    </citation>
    <scope>NUCLEOTIDE SEQUENCE [LARGE SCALE GENOMIC DNA]</scope>
    <source>
        <strain evidence="3 4">IC156</strain>
    </source>
</reference>
<dbReference type="InterPro" id="IPR002559">
    <property type="entry name" value="Transposase_11"/>
</dbReference>
<gene>
    <name evidence="3" type="ORF">ERX46_10085</name>
</gene>
<dbReference type="NCBIfam" id="NF033592">
    <property type="entry name" value="transpos_IS4_1"/>
    <property type="match status" value="1"/>
</dbReference>
<name>A0A4Q4KJC5_9FLAO</name>
<dbReference type="GO" id="GO:0003677">
    <property type="term" value="F:DNA binding"/>
    <property type="evidence" value="ECO:0007669"/>
    <property type="project" value="InterPro"/>
</dbReference>
<organism evidence="3 4">
    <name type="scientific">Brumimicrobium glaciale</name>
    <dbReference type="NCBI Taxonomy" id="200475"/>
    <lineage>
        <taxon>Bacteria</taxon>
        <taxon>Pseudomonadati</taxon>
        <taxon>Bacteroidota</taxon>
        <taxon>Flavobacteriia</taxon>
        <taxon>Flavobacteriales</taxon>
        <taxon>Crocinitomicaceae</taxon>
        <taxon>Brumimicrobium</taxon>
    </lineage>
</organism>
<dbReference type="Pfam" id="PF01609">
    <property type="entry name" value="DDE_Tnp_1"/>
    <property type="match status" value="1"/>
</dbReference>
<dbReference type="Proteomes" id="UP000293952">
    <property type="component" value="Unassembled WGS sequence"/>
</dbReference>
<dbReference type="AlphaFoldDB" id="A0A4Q4KJC5"/>
<keyword evidence="4" id="KW-1185">Reference proteome</keyword>
<evidence type="ECO:0000313" key="4">
    <source>
        <dbReference type="Proteomes" id="UP000293952"/>
    </source>
</evidence>
<proteinExistence type="predicted"/>
<dbReference type="GO" id="GO:0004803">
    <property type="term" value="F:transposase activity"/>
    <property type="evidence" value="ECO:0007669"/>
    <property type="project" value="InterPro"/>
</dbReference>
<dbReference type="PANTHER" id="PTHR37529">
    <property type="entry name" value="TRANSPOSASE INSG FOR INSERTION SEQUENCE ELEMENT IS4-RELATED"/>
    <property type="match status" value="1"/>
</dbReference>
<protein>
    <submittedName>
        <fullName evidence="3">IS4 family transposase</fullName>
    </submittedName>
</protein>
<dbReference type="GO" id="GO:0006313">
    <property type="term" value="P:DNA transposition"/>
    <property type="evidence" value="ECO:0007669"/>
    <property type="project" value="InterPro"/>
</dbReference>
<evidence type="ECO:0000259" key="2">
    <source>
        <dbReference type="Pfam" id="PF01609"/>
    </source>
</evidence>
<evidence type="ECO:0000256" key="1">
    <source>
        <dbReference type="SAM" id="MobiDB-lite"/>
    </source>
</evidence>
<dbReference type="InterPro" id="IPR047952">
    <property type="entry name" value="Transpos_IS4"/>
</dbReference>
<dbReference type="PANTHER" id="PTHR37529:SF1">
    <property type="entry name" value="TRANSPOSASE INSG FOR INSERTION SEQUENCE ELEMENT IS4-RELATED"/>
    <property type="match status" value="1"/>
</dbReference>
<dbReference type="InterPro" id="IPR012337">
    <property type="entry name" value="RNaseH-like_sf"/>
</dbReference>